<feature type="region of interest" description="Disordered" evidence="3">
    <location>
        <begin position="723"/>
        <end position="765"/>
    </location>
</feature>
<name>A0A446BPZ6_9PEZI</name>
<gene>
    <name evidence="4" type="ORF">TT172_LOCUS6973</name>
</gene>
<accession>A0A446BPZ6</accession>
<feature type="coiled-coil region" evidence="2">
    <location>
        <begin position="509"/>
        <end position="575"/>
    </location>
</feature>
<feature type="compositionally biased region" description="Pro residues" evidence="3">
    <location>
        <begin position="274"/>
        <end position="287"/>
    </location>
</feature>
<evidence type="ECO:0000256" key="1">
    <source>
        <dbReference type="ARBA" id="ARBA00023054"/>
    </source>
</evidence>
<evidence type="ECO:0000313" key="5">
    <source>
        <dbReference type="Proteomes" id="UP000289323"/>
    </source>
</evidence>
<reference evidence="4 5" key="1">
    <citation type="submission" date="2018-04" db="EMBL/GenBank/DDBJ databases">
        <authorList>
            <person name="Huttner S."/>
            <person name="Dainat J."/>
        </authorList>
    </citation>
    <scope>NUCLEOTIDE SEQUENCE [LARGE SCALE GENOMIC DNA]</scope>
</reference>
<organism evidence="4 5">
    <name type="scientific">Thermothielavioides terrestris</name>
    <dbReference type="NCBI Taxonomy" id="2587410"/>
    <lineage>
        <taxon>Eukaryota</taxon>
        <taxon>Fungi</taxon>
        <taxon>Dikarya</taxon>
        <taxon>Ascomycota</taxon>
        <taxon>Pezizomycotina</taxon>
        <taxon>Sordariomycetes</taxon>
        <taxon>Sordariomycetidae</taxon>
        <taxon>Sordariales</taxon>
        <taxon>Chaetomiaceae</taxon>
        <taxon>Thermothielavioides</taxon>
    </lineage>
</organism>
<dbReference type="AlphaFoldDB" id="A0A446BPZ6"/>
<evidence type="ECO:0000256" key="3">
    <source>
        <dbReference type="SAM" id="MobiDB-lite"/>
    </source>
</evidence>
<feature type="compositionally biased region" description="Polar residues" evidence="3">
    <location>
        <begin position="22"/>
        <end position="31"/>
    </location>
</feature>
<feature type="coiled-coil region" evidence="2">
    <location>
        <begin position="311"/>
        <end position="338"/>
    </location>
</feature>
<keyword evidence="1 2" id="KW-0175">Coiled coil</keyword>
<dbReference type="EMBL" id="OUUZ01000013">
    <property type="protein sequence ID" value="SPQ24554.1"/>
    <property type="molecule type" value="Genomic_DNA"/>
</dbReference>
<evidence type="ECO:0000256" key="2">
    <source>
        <dbReference type="SAM" id="Coils"/>
    </source>
</evidence>
<sequence length="765" mass="82991">MEDDGADLPIALRRTRRSLTTQSAKQTSSCASPARPGPEEDLAVRTPKSRKRRVRFSDPGPEAAHTPDGASGTGLTPMVRRARLSSGSGRKSRRHSTPAQFLQHSSGSGIPDLDADGSPFSGEVRFLPLRQVLDGRVKRRIRRNGLSEEMNNISAERRRQAREARAEIERLKAELAEKDDEIARLHDETVVLDTDRVWDLEQQVAALKRELASRSSAQQIPSSSAQEWTRAARDPFADDFMDLDVEDDAEDFGEATRAELFCSTPTRRMRGSFPTPPSTSPPPPEPQTPCRRSAASRPDVGIQASLPDPEKQHLIEELESLQLEITKLTASLESYAALASRLSSTLAPFSTKEAPQEEPSPPHSDIETRLTGVLQTLSDRTAALAELDSSLKTLGFKGSDAFEVIESLRASFRAARLELEYLTPGELTLPLTGAGAEVLDLVLARLRDLARKSREADDCIDEYHAIEQSLRQQLGARVDAMDKLGEHLAAAEREGRDKDARIAELELGLDRLKGAVRTYTRDIAELESLVERMDAERSEAQAAHRRATGDLEARLAAALEQIAALQSQLASLAASHASAVAAHKAELAALSRAQGAALAQRDARVAQLRAEVDRLDASLRAAHEAVHKLRVENARLAKEKTEAGRLVDEERRKAKELVDGMRAELERVARMGEGFFLEGAGLGEGGGAAVAPQVETGDGEGGKTPARLNAGLGATTGGLLAGDLVRSGRGKKRRRYDSGLGLLDEEEVEGDAESDVRKSSDNAVC</sequence>
<feature type="compositionally biased region" description="Polar residues" evidence="3">
    <location>
        <begin position="97"/>
        <end position="108"/>
    </location>
</feature>
<dbReference type="PANTHER" id="PTHR23160">
    <property type="entry name" value="SYNAPTONEMAL COMPLEX PROTEIN-RELATED"/>
    <property type="match status" value="1"/>
</dbReference>
<dbReference type="Proteomes" id="UP000289323">
    <property type="component" value="Unassembled WGS sequence"/>
</dbReference>
<dbReference type="Gene3D" id="1.10.287.1490">
    <property type="match status" value="1"/>
</dbReference>
<protein>
    <submittedName>
        <fullName evidence="4">2d3d10bd-246e-48ba-a26f-49c44b6c7105</fullName>
    </submittedName>
</protein>
<feature type="compositionally biased region" description="Basic and acidic residues" evidence="3">
    <location>
        <begin position="754"/>
        <end position="765"/>
    </location>
</feature>
<feature type="coiled-coil region" evidence="2">
    <location>
        <begin position="605"/>
        <end position="639"/>
    </location>
</feature>
<feature type="region of interest" description="Disordered" evidence="3">
    <location>
        <begin position="261"/>
        <end position="309"/>
    </location>
</feature>
<evidence type="ECO:0000313" key="4">
    <source>
        <dbReference type="EMBL" id="SPQ24554.1"/>
    </source>
</evidence>
<proteinExistence type="predicted"/>
<feature type="coiled-coil region" evidence="2">
    <location>
        <begin position="143"/>
        <end position="188"/>
    </location>
</feature>
<feature type="region of interest" description="Disordered" evidence="3">
    <location>
        <begin position="1"/>
        <end position="116"/>
    </location>
</feature>
<dbReference type="PANTHER" id="PTHR23160:SF19">
    <property type="entry name" value="MYOSIN HEAVY CHAIN-RELATED PROTEIN"/>
    <property type="match status" value="1"/>
</dbReference>
<feature type="compositionally biased region" description="Acidic residues" evidence="3">
    <location>
        <begin position="743"/>
        <end position="753"/>
    </location>
</feature>